<keyword evidence="8" id="KW-0829">Tyrosine-protein kinase</keyword>
<dbReference type="eggNOG" id="KOG4278">
    <property type="taxonomic scope" value="Eukaryota"/>
</dbReference>
<dbReference type="AlphaFoldDB" id="A0A0D2WUJ0"/>
<evidence type="ECO:0000259" key="14">
    <source>
        <dbReference type="PROSITE" id="PS50001"/>
    </source>
</evidence>
<evidence type="ECO:0000256" key="9">
    <source>
        <dbReference type="ARBA" id="ARBA00051245"/>
    </source>
</evidence>
<sequence>MGSKSSKPKKGVDSPSSLPPRRDGSDVGFSPRNKSQSTNDLTHPTRSESPNTGSLRTSNAHNARLPSERQASIPTPEAASSQWEAMYDYNANAGSDEMSIVKGDIFDVYDQTDPNWWGATNIKTGARGMIPSNYIAPGQSIERNPWFHGKIGRPAAEVLLSSGINGSFLVRESESTPGEYSISVKYDGKLYHYRVTREGDTVYVTPEHVFNNMQDLVKHHSKNADGLVAPLKHPVLKKDKPTVYGLKHGGGDKWEIDKAEIKLGRKLGAGQYGDVYEGRWKESAHVAVKTLKETMEVKDFLQEAAIMKKVKHEHLVQLVGVCTQEAPFYIVTEFMPNGNLLDYLRSEAGKKLDAMTLMYMASQIASGMAYLEKDNFIHRDLAARNCLVGQNNLVKVADFGLSRLVEDEYTAREGAKFPIKWTAPESLQYNVFTTKSDVWAFGVLLWELSTYGETPYPGVELSQVLDKIETGYRMPKPKGCPDEVYALMLQCWQWKPADRPTFANIKLQLESMFPSGGVNDAVENALNSDGSVPITHYAAPSRSGASAAGGPPRPSPNGKPTLPPPVSGAPRPTGPKPTLARAVSSGTPPPLPAGGPPPMLPKPNVPRR</sequence>
<dbReference type="PROSITE" id="PS50002">
    <property type="entry name" value="SH3"/>
    <property type="match status" value="1"/>
</dbReference>
<evidence type="ECO:0000313" key="17">
    <source>
        <dbReference type="EMBL" id="KJE96370.1"/>
    </source>
</evidence>
<feature type="region of interest" description="Disordered" evidence="13">
    <location>
        <begin position="533"/>
        <end position="608"/>
    </location>
</feature>
<evidence type="ECO:0000256" key="7">
    <source>
        <dbReference type="ARBA" id="ARBA00022999"/>
    </source>
</evidence>
<dbReference type="SUPFAM" id="SSF55550">
    <property type="entry name" value="SH2 domain"/>
    <property type="match status" value="1"/>
</dbReference>
<feature type="domain" description="Protein kinase" evidence="16">
    <location>
        <begin position="261"/>
        <end position="513"/>
    </location>
</feature>
<protein>
    <recommendedName>
        <fullName evidence="1">non-specific protein-tyrosine kinase</fullName>
        <ecNumber evidence="1">2.7.10.2</ecNumber>
    </recommendedName>
</protein>
<evidence type="ECO:0000256" key="10">
    <source>
        <dbReference type="PROSITE-ProRule" id="PRU00191"/>
    </source>
</evidence>
<dbReference type="InterPro" id="IPR036028">
    <property type="entry name" value="SH3-like_dom_sf"/>
</dbReference>
<dbReference type="OMA" id="TLMYMAS"/>
<keyword evidence="7 10" id="KW-0727">SH2 domain</keyword>
<organism evidence="17 18">
    <name type="scientific">Capsaspora owczarzaki (strain ATCC 30864)</name>
    <dbReference type="NCBI Taxonomy" id="595528"/>
    <lineage>
        <taxon>Eukaryota</taxon>
        <taxon>Filasterea</taxon>
        <taxon>Capsaspora</taxon>
    </lineage>
</organism>
<dbReference type="InterPro" id="IPR000719">
    <property type="entry name" value="Prot_kinase_dom"/>
</dbReference>
<dbReference type="InterPro" id="IPR050198">
    <property type="entry name" value="Non-receptor_tyrosine_kinases"/>
</dbReference>
<dbReference type="PANTHER" id="PTHR24418">
    <property type="entry name" value="TYROSINE-PROTEIN KINASE"/>
    <property type="match status" value="1"/>
</dbReference>
<dbReference type="Gene3D" id="3.30.505.10">
    <property type="entry name" value="SH2 domain"/>
    <property type="match status" value="1"/>
</dbReference>
<keyword evidence="18" id="KW-1185">Reference proteome</keyword>
<dbReference type="Gene3D" id="1.10.510.10">
    <property type="entry name" value="Transferase(Phosphotransferase) domain 1"/>
    <property type="match status" value="1"/>
</dbReference>
<dbReference type="InterPro" id="IPR001452">
    <property type="entry name" value="SH3_domain"/>
</dbReference>
<dbReference type="Pfam" id="PF00018">
    <property type="entry name" value="SH3_1"/>
    <property type="match status" value="1"/>
</dbReference>
<evidence type="ECO:0000256" key="3">
    <source>
        <dbReference type="ARBA" id="ARBA00022679"/>
    </source>
</evidence>
<keyword evidence="6 12" id="KW-0067">ATP-binding</keyword>
<feature type="domain" description="SH2" evidence="14">
    <location>
        <begin position="146"/>
        <end position="235"/>
    </location>
</feature>
<feature type="compositionally biased region" description="Low complexity" evidence="13">
    <location>
        <begin position="538"/>
        <end position="550"/>
    </location>
</feature>
<feature type="region of interest" description="Disordered" evidence="13">
    <location>
        <begin position="1"/>
        <end position="79"/>
    </location>
</feature>
<dbReference type="FunFam" id="1.10.510.10:FF:000052">
    <property type="entry name" value="Tyrosine-protein kinase"/>
    <property type="match status" value="1"/>
</dbReference>
<keyword evidence="5 17" id="KW-0418">Kinase</keyword>
<dbReference type="SMART" id="SM00326">
    <property type="entry name" value="SH3"/>
    <property type="match status" value="1"/>
</dbReference>
<dbReference type="PhylomeDB" id="A0A0D2WUJ0"/>
<dbReference type="InterPro" id="IPR000980">
    <property type="entry name" value="SH2"/>
</dbReference>
<dbReference type="PROSITE" id="PS50011">
    <property type="entry name" value="PROTEIN_KINASE_DOM"/>
    <property type="match status" value="1"/>
</dbReference>
<evidence type="ECO:0000256" key="13">
    <source>
        <dbReference type="SAM" id="MobiDB-lite"/>
    </source>
</evidence>
<dbReference type="SUPFAM" id="SSF56112">
    <property type="entry name" value="Protein kinase-like (PK-like)"/>
    <property type="match status" value="1"/>
</dbReference>
<feature type="compositionally biased region" description="Pro residues" evidence="13">
    <location>
        <begin position="587"/>
        <end position="608"/>
    </location>
</feature>
<dbReference type="InParanoid" id="A0A0D2WUJ0"/>
<dbReference type="PROSITE" id="PS50001">
    <property type="entry name" value="SH2"/>
    <property type="match status" value="1"/>
</dbReference>
<dbReference type="STRING" id="595528.A0A0D2WUJ0"/>
<evidence type="ECO:0000313" key="18">
    <source>
        <dbReference type="Proteomes" id="UP000008743"/>
    </source>
</evidence>
<dbReference type="Proteomes" id="UP000008743">
    <property type="component" value="Unassembled WGS sequence"/>
</dbReference>
<evidence type="ECO:0000256" key="1">
    <source>
        <dbReference type="ARBA" id="ARBA00011903"/>
    </source>
</evidence>
<dbReference type="SMART" id="SM00252">
    <property type="entry name" value="SH2"/>
    <property type="match status" value="1"/>
</dbReference>
<accession>A0A0D2WUJ0</accession>
<dbReference type="SUPFAM" id="SSF50044">
    <property type="entry name" value="SH3-domain"/>
    <property type="match status" value="1"/>
</dbReference>
<dbReference type="PRINTS" id="PR00452">
    <property type="entry name" value="SH3DOMAIN"/>
</dbReference>
<feature type="compositionally biased region" description="Pro residues" evidence="13">
    <location>
        <begin position="551"/>
        <end position="575"/>
    </location>
</feature>
<keyword evidence="2 11" id="KW-0728">SH3 domain</keyword>
<feature type="domain" description="SH3" evidence="15">
    <location>
        <begin position="78"/>
        <end position="140"/>
    </location>
</feature>
<dbReference type="GO" id="GO:0005524">
    <property type="term" value="F:ATP binding"/>
    <property type="evidence" value="ECO:0007669"/>
    <property type="project" value="UniProtKB-UniRule"/>
</dbReference>
<dbReference type="RefSeq" id="XP_004344329.1">
    <property type="nucleotide sequence ID" value="XM_004344279.2"/>
</dbReference>
<dbReference type="Gene3D" id="2.30.30.40">
    <property type="entry name" value="SH3 Domains"/>
    <property type="match status" value="1"/>
</dbReference>
<dbReference type="PROSITE" id="PS00109">
    <property type="entry name" value="PROTEIN_KINASE_TYR"/>
    <property type="match status" value="1"/>
</dbReference>
<dbReference type="InterPro" id="IPR008266">
    <property type="entry name" value="Tyr_kinase_AS"/>
</dbReference>
<dbReference type="Pfam" id="PF00017">
    <property type="entry name" value="SH2"/>
    <property type="match status" value="1"/>
</dbReference>
<dbReference type="Pfam" id="PF07714">
    <property type="entry name" value="PK_Tyr_Ser-Thr"/>
    <property type="match status" value="1"/>
</dbReference>
<dbReference type="PRINTS" id="PR00109">
    <property type="entry name" value="TYRKINASE"/>
</dbReference>
<evidence type="ECO:0000256" key="12">
    <source>
        <dbReference type="PROSITE-ProRule" id="PRU10141"/>
    </source>
</evidence>
<evidence type="ECO:0000256" key="6">
    <source>
        <dbReference type="ARBA" id="ARBA00022840"/>
    </source>
</evidence>
<evidence type="ECO:0000256" key="11">
    <source>
        <dbReference type="PROSITE-ProRule" id="PRU00192"/>
    </source>
</evidence>
<dbReference type="PRINTS" id="PR00401">
    <property type="entry name" value="SH2DOMAIN"/>
</dbReference>
<evidence type="ECO:0000259" key="15">
    <source>
        <dbReference type="PROSITE" id="PS50002"/>
    </source>
</evidence>
<evidence type="ECO:0000259" key="16">
    <source>
        <dbReference type="PROSITE" id="PS50011"/>
    </source>
</evidence>
<dbReference type="SMART" id="SM00219">
    <property type="entry name" value="TyrKc"/>
    <property type="match status" value="1"/>
</dbReference>
<dbReference type="InterPro" id="IPR017441">
    <property type="entry name" value="Protein_kinase_ATP_BS"/>
</dbReference>
<dbReference type="CDD" id="cd09935">
    <property type="entry name" value="SH2_ABL"/>
    <property type="match status" value="1"/>
</dbReference>
<dbReference type="InterPro" id="IPR020635">
    <property type="entry name" value="Tyr_kinase_cat_dom"/>
</dbReference>
<dbReference type="OrthoDB" id="98077at2759"/>
<feature type="compositionally biased region" description="Polar residues" evidence="13">
    <location>
        <begin position="32"/>
        <end position="61"/>
    </location>
</feature>
<gene>
    <name evidence="17" type="ORF">CAOG_006708</name>
</gene>
<dbReference type="EC" id="2.7.10.2" evidence="1"/>
<dbReference type="InterPro" id="IPR036860">
    <property type="entry name" value="SH2_dom_sf"/>
</dbReference>
<keyword evidence="4 12" id="KW-0547">Nucleotide-binding</keyword>
<name>A0A0D2WUJ0_CAPO3</name>
<proteinExistence type="predicted"/>
<dbReference type="PROSITE" id="PS00107">
    <property type="entry name" value="PROTEIN_KINASE_ATP"/>
    <property type="match status" value="1"/>
</dbReference>
<comment type="catalytic activity">
    <reaction evidence="9">
        <text>L-tyrosyl-[protein] + ATP = O-phospho-L-tyrosyl-[protein] + ADP + H(+)</text>
        <dbReference type="Rhea" id="RHEA:10596"/>
        <dbReference type="Rhea" id="RHEA-COMP:10136"/>
        <dbReference type="Rhea" id="RHEA-COMP:20101"/>
        <dbReference type="ChEBI" id="CHEBI:15378"/>
        <dbReference type="ChEBI" id="CHEBI:30616"/>
        <dbReference type="ChEBI" id="CHEBI:46858"/>
        <dbReference type="ChEBI" id="CHEBI:61978"/>
        <dbReference type="ChEBI" id="CHEBI:456216"/>
        <dbReference type="EC" id="2.7.10.2"/>
    </reaction>
</comment>
<reference evidence="18" key="1">
    <citation type="submission" date="2011-02" db="EMBL/GenBank/DDBJ databases">
        <title>The Genome Sequence of Capsaspora owczarzaki ATCC 30864.</title>
        <authorList>
            <person name="Russ C."/>
            <person name="Cuomo C."/>
            <person name="Burger G."/>
            <person name="Gray M.W."/>
            <person name="Holland P.W.H."/>
            <person name="King N."/>
            <person name="Lang F.B.F."/>
            <person name="Roger A.J."/>
            <person name="Ruiz-Trillo I."/>
            <person name="Young S.K."/>
            <person name="Zeng Q."/>
            <person name="Gargeya S."/>
            <person name="Alvarado L."/>
            <person name="Berlin A."/>
            <person name="Chapman S.B."/>
            <person name="Chen Z."/>
            <person name="Freedman E."/>
            <person name="Gellesch M."/>
            <person name="Goldberg J."/>
            <person name="Griggs A."/>
            <person name="Gujja S."/>
            <person name="Heilman E."/>
            <person name="Heiman D."/>
            <person name="Howarth C."/>
            <person name="Mehta T."/>
            <person name="Neiman D."/>
            <person name="Pearson M."/>
            <person name="Roberts A."/>
            <person name="Saif S."/>
            <person name="Shea T."/>
            <person name="Shenoy N."/>
            <person name="Sisk P."/>
            <person name="Stolte C."/>
            <person name="Sykes S."/>
            <person name="White J."/>
            <person name="Yandava C."/>
            <person name="Haas B."/>
            <person name="Nusbaum C."/>
            <person name="Birren B."/>
        </authorList>
    </citation>
    <scope>NUCLEOTIDE SEQUENCE</scope>
    <source>
        <strain evidence="18">ATCC 30864</strain>
    </source>
</reference>
<dbReference type="FunFam" id="3.30.200.20:FF:000037">
    <property type="entry name" value="Tyrosine-protein kinase"/>
    <property type="match status" value="1"/>
</dbReference>
<dbReference type="InterPro" id="IPR011009">
    <property type="entry name" value="Kinase-like_dom_sf"/>
</dbReference>
<evidence type="ECO:0000256" key="2">
    <source>
        <dbReference type="ARBA" id="ARBA00022443"/>
    </source>
</evidence>
<dbReference type="InterPro" id="IPR035837">
    <property type="entry name" value="ABL_SH2"/>
</dbReference>
<feature type="compositionally biased region" description="Polar residues" evidence="13">
    <location>
        <begin position="69"/>
        <end position="79"/>
    </location>
</feature>
<evidence type="ECO:0000256" key="8">
    <source>
        <dbReference type="ARBA" id="ARBA00023137"/>
    </source>
</evidence>
<evidence type="ECO:0000256" key="5">
    <source>
        <dbReference type="ARBA" id="ARBA00022777"/>
    </source>
</evidence>
<keyword evidence="3" id="KW-0808">Transferase</keyword>
<dbReference type="InterPro" id="IPR001245">
    <property type="entry name" value="Ser-Thr/Tyr_kinase_cat_dom"/>
</dbReference>
<feature type="binding site" evidence="12">
    <location>
        <position position="289"/>
    </location>
    <ligand>
        <name>ATP</name>
        <dbReference type="ChEBI" id="CHEBI:30616"/>
    </ligand>
</feature>
<dbReference type="EMBL" id="KE346371">
    <property type="protein sequence ID" value="KJE96370.1"/>
    <property type="molecule type" value="Genomic_DNA"/>
</dbReference>
<evidence type="ECO:0000256" key="4">
    <source>
        <dbReference type="ARBA" id="ARBA00022741"/>
    </source>
</evidence>
<dbReference type="GO" id="GO:0004715">
    <property type="term" value="F:non-membrane spanning protein tyrosine kinase activity"/>
    <property type="evidence" value="ECO:0007669"/>
    <property type="project" value="UniProtKB-EC"/>
</dbReference>